<feature type="domain" description="Glycosyl hydrolase family 92" evidence="4">
    <location>
        <begin position="337"/>
        <end position="835"/>
    </location>
</feature>
<gene>
    <name evidence="6" type="ORF">SAMN05878281_0570</name>
</gene>
<dbReference type="AlphaFoldDB" id="A0A1M7IIX2"/>
<dbReference type="EMBL" id="LT670848">
    <property type="protein sequence ID" value="SHM40619.1"/>
    <property type="molecule type" value="Genomic_DNA"/>
</dbReference>
<dbReference type="Gene3D" id="1.20.1050.60">
    <property type="entry name" value="alpha-1,2-mannosidase"/>
    <property type="match status" value="1"/>
</dbReference>
<dbReference type="InterPro" id="IPR014718">
    <property type="entry name" value="GH-type_carb-bd"/>
</dbReference>
<evidence type="ECO:0000313" key="6">
    <source>
        <dbReference type="EMBL" id="SHM40619.1"/>
    </source>
</evidence>
<dbReference type="RefSeq" id="WP_197686289.1">
    <property type="nucleotide sequence ID" value="NZ_LT670848.1"/>
</dbReference>
<dbReference type="InterPro" id="IPR006311">
    <property type="entry name" value="TAT_signal"/>
</dbReference>
<dbReference type="NCBIfam" id="TIGR01180">
    <property type="entry name" value="aman2_put"/>
    <property type="match status" value="1"/>
</dbReference>
<dbReference type="STRING" id="143223.SAMN05878281_0570"/>
<dbReference type="SUPFAM" id="SSF48208">
    <property type="entry name" value="Six-hairpin glycosidases"/>
    <property type="match status" value="1"/>
</dbReference>
<evidence type="ECO:0000259" key="4">
    <source>
        <dbReference type="Pfam" id="PF07971"/>
    </source>
</evidence>
<evidence type="ECO:0000256" key="3">
    <source>
        <dbReference type="ARBA" id="ARBA00022837"/>
    </source>
</evidence>
<dbReference type="InterPro" id="IPR041371">
    <property type="entry name" value="GH92_N"/>
</dbReference>
<comment type="subunit">
    <text evidence="2">Monomer.</text>
</comment>
<dbReference type="GO" id="GO:0000224">
    <property type="term" value="F:peptide-N4-(N-acetyl-beta-glucosaminyl)asparagine amidase activity"/>
    <property type="evidence" value="ECO:0007669"/>
    <property type="project" value="TreeGrafter"/>
</dbReference>
<dbReference type="InterPro" id="IPR008928">
    <property type="entry name" value="6-hairpin_glycosidase_sf"/>
</dbReference>
<dbReference type="GO" id="GO:0030246">
    <property type="term" value="F:carbohydrate binding"/>
    <property type="evidence" value="ECO:0007669"/>
    <property type="project" value="InterPro"/>
</dbReference>
<dbReference type="Gene3D" id="2.70.98.10">
    <property type="match status" value="1"/>
</dbReference>
<dbReference type="PANTHER" id="PTHR12143:SF39">
    <property type="entry name" value="SECRETED PROTEIN"/>
    <property type="match status" value="1"/>
</dbReference>
<dbReference type="Proteomes" id="UP000190235">
    <property type="component" value="Chromosome I"/>
</dbReference>
<proteinExistence type="predicted"/>
<organism evidence="6 7">
    <name type="scientific">Salegentibacter salegens</name>
    <dbReference type="NCBI Taxonomy" id="143223"/>
    <lineage>
        <taxon>Bacteria</taxon>
        <taxon>Pseudomonadati</taxon>
        <taxon>Bacteroidota</taxon>
        <taxon>Flavobacteriia</taxon>
        <taxon>Flavobacteriales</taxon>
        <taxon>Flavobacteriaceae</taxon>
        <taxon>Salegentibacter</taxon>
    </lineage>
</organism>
<reference evidence="7" key="1">
    <citation type="submission" date="2016-11" db="EMBL/GenBank/DDBJ databases">
        <authorList>
            <person name="Varghese N."/>
            <person name="Submissions S."/>
        </authorList>
    </citation>
    <scope>NUCLEOTIDE SEQUENCE [LARGE SCALE GENOMIC DNA]</scope>
    <source>
        <strain evidence="7">ACAM 48</strain>
    </source>
</reference>
<comment type="cofactor">
    <cofactor evidence="1">
        <name>Ca(2+)</name>
        <dbReference type="ChEBI" id="CHEBI:29108"/>
    </cofactor>
</comment>
<dbReference type="InterPro" id="IPR012939">
    <property type="entry name" value="Glyco_hydro_92"/>
</dbReference>
<keyword evidence="7" id="KW-1185">Reference proteome</keyword>
<dbReference type="InterPro" id="IPR005887">
    <property type="entry name" value="GH92_a_mannosidase_put"/>
</dbReference>
<dbReference type="Gene3D" id="1.20.1610.10">
    <property type="entry name" value="alpha-1,2-mannosidases domains"/>
    <property type="match status" value="1"/>
</dbReference>
<dbReference type="GO" id="GO:0006516">
    <property type="term" value="P:glycoprotein catabolic process"/>
    <property type="evidence" value="ECO:0007669"/>
    <property type="project" value="TreeGrafter"/>
</dbReference>
<evidence type="ECO:0000313" key="7">
    <source>
        <dbReference type="Proteomes" id="UP000190235"/>
    </source>
</evidence>
<dbReference type="PROSITE" id="PS51318">
    <property type="entry name" value="TAT"/>
    <property type="match status" value="1"/>
</dbReference>
<dbReference type="Pfam" id="PF17678">
    <property type="entry name" value="Glyco_hydro_92N"/>
    <property type="match status" value="1"/>
</dbReference>
<sequence length="856" mass="96252">MSTRRNFIKKTALGSAGIAVASSAMGMPASSYRRIIGSNDRLNVAIAGLGRRLGAFYEPIANFMKNSVHLLSSKVNLQIIVLLVILAFFNGTITAQQKPVDLVNPFVDTVNSRWFYFSSASRPFGMVNLSPDTDTDGSWSSGYLYDSKYIRCFSHVHAWQLAGVAVMPTTGEFKGHLGMDAYQSAFSHDGEIAKPGYHKVFLKDYEIGVELTSTTRVGFHRYNFPKSKDNSIIFDTGARLAHGPTTFSKVWKVSDTEIAGVQVLKKTGRRPKDTPVYFAAKLNKPFDTFKGWVNNEMVEKQMDTIQGVNAGVGLFFNDEEASEVLMKVGISYVSVEQARKNLNTEIDHWDFDKVHNESLQTWNDWLSKIEIKGGTHKQQVKFYTDLWHALQGRRIISDVDGKYTDMTGESPVTRTVRLDENGKPLFPHYNFDAWWGSHWSLNILWSMAYPELMDGFSNTMIDMYKNGGLIPRGPSGGNYTFVMIGDPSVPFFAAAYNKGIRNYDIEKAYEGLRKNAFVGGSRDHAGYEHNTPAYGGGMQYYIENGWVPEGIEAKGGHKDGASMTLEYAYQDWCLAQLSKALNKEEDHKLFMKRSLNYKNLWNPETKMIHPREIDGSWIKDFKPVVESFNARGFCESNSAIYTHFVPQDLEGLIELFGGKDVYNDFLNESFIKGEKLDFVGANKNHAASWVDYGNQPGTGMAHLFNYSGAPWLTQKWVRKVKEVYGDITPYGGYKGDEDQGQMGALGTLMAMGLFELDGGASVKPYYEITSPIFDEVTIHLNNDYYPGEKFVIKTSNNKPENIYIQSAKLNNSNLDNSWFYHDDFAKGGILELKLGEQPNKEWGVKVPPPSFSQSKN</sequence>
<evidence type="ECO:0000256" key="1">
    <source>
        <dbReference type="ARBA" id="ARBA00001913"/>
    </source>
</evidence>
<dbReference type="Pfam" id="PF07971">
    <property type="entry name" value="Glyco_hydro_92"/>
    <property type="match status" value="1"/>
</dbReference>
<dbReference type="Gene3D" id="3.30.2080.10">
    <property type="entry name" value="GH92 mannosidase domain"/>
    <property type="match status" value="1"/>
</dbReference>
<dbReference type="InterPro" id="IPR050883">
    <property type="entry name" value="PNGase"/>
</dbReference>
<dbReference type="PANTHER" id="PTHR12143">
    <property type="entry name" value="PEPTIDE N-GLYCANASE PNGASE -RELATED"/>
    <property type="match status" value="1"/>
</dbReference>
<evidence type="ECO:0000256" key="2">
    <source>
        <dbReference type="ARBA" id="ARBA00011245"/>
    </source>
</evidence>
<protein>
    <submittedName>
        <fullName evidence="6">Alpha-1,2-mannosidase, putative</fullName>
    </submittedName>
</protein>
<accession>A0A1M7IIX2</accession>
<keyword evidence="3" id="KW-0106">Calcium</keyword>
<dbReference type="GO" id="GO:0005829">
    <property type="term" value="C:cytosol"/>
    <property type="evidence" value="ECO:0007669"/>
    <property type="project" value="TreeGrafter"/>
</dbReference>
<dbReference type="GO" id="GO:0005975">
    <property type="term" value="P:carbohydrate metabolic process"/>
    <property type="evidence" value="ECO:0007669"/>
    <property type="project" value="InterPro"/>
</dbReference>
<name>A0A1M7IIX2_9FLAO</name>
<evidence type="ECO:0000259" key="5">
    <source>
        <dbReference type="Pfam" id="PF17678"/>
    </source>
</evidence>
<feature type="domain" description="Glycosyl hydrolase family 92 N-terminal" evidence="5">
    <location>
        <begin position="102"/>
        <end position="331"/>
    </location>
</feature>